<keyword evidence="7" id="KW-0175">Coiled coil</keyword>
<evidence type="ECO:0000256" key="7">
    <source>
        <dbReference type="SAM" id="Coils"/>
    </source>
</evidence>
<dbReference type="InterPro" id="IPR036961">
    <property type="entry name" value="Kinesin_motor_dom_sf"/>
</dbReference>
<dbReference type="InterPro" id="IPR001752">
    <property type="entry name" value="Kinesin_motor_dom"/>
</dbReference>
<dbReference type="GO" id="GO:0005524">
    <property type="term" value="F:ATP binding"/>
    <property type="evidence" value="ECO:0007669"/>
    <property type="project" value="UniProtKB-UniRule"/>
</dbReference>
<comment type="subcellular location">
    <subcellularLocation>
        <location evidence="1">Cytoplasm</location>
        <location evidence="1">Cytoskeleton</location>
    </subcellularLocation>
</comment>
<dbReference type="Pfam" id="PF00225">
    <property type="entry name" value="Kinesin"/>
    <property type="match status" value="1"/>
</dbReference>
<dbReference type="PANTHER" id="PTHR47969:SF33">
    <property type="entry name" value="KINESIN-LIKE PROTEIN"/>
    <property type="match status" value="1"/>
</dbReference>
<evidence type="ECO:0000256" key="2">
    <source>
        <dbReference type="ARBA" id="ARBA00022741"/>
    </source>
</evidence>
<dbReference type="GO" id="GO:0007018">
    <property type="term" value="P:microtubule-based movement"/>
    <property type="evidence" value="ECO:0007669"/>
    <property type="project" value="InterPro"/>
</dbReference>
<dbReference type="GO" id="GO:0051231">
    <property type="term" value="P:spindle elongation"/>
    <property type="evidence" value="ECO:0007669"/>
    <property type="project" value="TreeGrafter"/>
</dbReference>
<evidence type="ECO:0000313" key="11">
    <source>
        <dbReference type="EMBL" id="CAF4159602.1"/>
    </source>
</evidence>
<feature type="coiled-coil region" evidence="7">
    <location>
        <begin position="587"/>
        <end position="614"/>
    </location>
</feature>
<feature type="region of interest" description="Disordered" evidence="8">
    <location>
        <begin position="1"/>
        <end position="31"/>
    </location>
</feature>
<dbReference type="AlphaFoldDB" id="A0A817XTB7"/>
<dbReference type="GO" id="GO:0005874">
    <property type="term" value="C:microtubule"/>
    <property type="evidence" value="ECO:0007669"/>
    <property type="project" value="UniProtKB-KW"/>
</dbReference>
<evidence type="ECO:0000256" key="3">
    <source>
        <dbReference type="ARBA" id="ARBA00022840"/>
    </source>
</evidence>
<evidence type="ECO:0000259" key="9">
    <source>
        <dbReference type="PROSITE" id="PS50067"/>
    </source>
</evidence>
<keyword evidence="6" id="KW-0493">Microtubule</keyword>
<dbReference type="Gene3D" id="3.40.850.10">
    <property type="entry name" value="Kinesin motor domain"/>
    <property type="match status" value="1"/>
</dbReference>
<feature type="region of interest" description="Disordered" evidence="8">
    <location>
        <begin position="111"/>
        <end position="144"/>
    </location>
</feature>
<feature type="binding site" evidence="5">
    <location>
        <begin position="318"/>
        <end position="325"/>
    </location>
    <ligand>
        <name>ATP</name>
        <dbReference type="ChEBI" id="CHEBI:30616"/>
    </ligand>
</feature>
<evidence type="ECO:0000313" key="10">
    <source>
        <dbReference type="EMBL" id="CAF3372240.1"/>
    </source>
</evidence>
<feature type="region of interest" description="Disordered" evidence="8">
    <location>
        <begin position="623"/>
        <end position="662"/>
    </location>
</feature>
<accession>A0A817XTB7</accession>
<keyword evidence="5 6" id="KW-0505">Motor protein</keyword>
<dbReference type="Proteomes" id="UP000663851">
    <property type="component" value="Unassembled WGS sequence"/>
</dbReference>
<keyword evidence="2 5" id="KW-0547">Nucleotide-binding</keyword>
<evidence type="ECO:0000256" key="6">
    <source>
        <dbReference type="RuleBase" id="RU000394"/>
    </source>
</evidence>
<evidence type="ECO:0000256" key="4">
    <source>
        <dbReference type="ARBA" id="ARBA00023212"/>
    </source>
</evidence>
<dbReference type="FunFam" id="3.40.850.10:FF:000080">
    <property type="entry name" value="Kinesin-like protein"/>
    <property type="match status" value="1"/>
</dbReference>
<dbReference type="SUPFAM" id="SSF52540">
    <property type="entry name" value="P-loop containing nucleoside triphosphate hydrolases"/>
    <property type="match status" value="1"/>
</dbReference>
<dbReference type="Proteomes" id="UP000663869">
    <property type="component" value="Unassembled WGS sequence"/>
</dbReference>
<name>A0A817XTB7_9BILA</name>
<dbReference type="GO" id="GO:0005875">
    <property type="term" value="C:microtubule associated complex"/>
    <property type="evidence" value="ECO:0007669"/>
    <property type="project" value="TreeGrafter"/>
</dbReference>
<feature type="domain" description="Kinesin motor" evidence="9">
    <location>
        <begin position="236"/>
        <end position="579"/>
    </location>
</feature>
<evidence type="ECO:0000256" key="1">
    <source>
        <dbReference type="ARBA" id="ARBA00004245"/>
    </source>
</evidence>
<feature type="compositionally biased region" description="Polar residues" evidence="8">
    <location>
        <begin position="16"/>
        <end position="31"/>
    </location>
</feature>
<dbReference type="PROSITE" id="PS50067">
    <property type="entry name" value="KINESIN_MOTOR_2"/>
    <property type="match status" value="1"/>
</dbReference>
<keyword evidence="4" id="KW-0206">Cytoskeleton</keyword>
<comment type="caution">
    <text evidence="10">The sequence shown here is derived from an EMBL/GenBank/DDBJ whole genome shotgun (WGS) entry which is preliminary data.</text>
</comment>
<proteinExistence type="inferred from homology"/>
<gene>
    <name evidence="10" type="ORF">FME351_LOCUS6448</name>
    <name evidence="11" type="ORF">HFQ381_LOCUS4879</name>
</gene>
<dbReference type="PRINTS" id="PR00380">
    <property type="entry name" value="KINESINHEAVY"/>
</dbReference>
<feature type="compositionally biased region" description="Low complexity" evidence="8">
    <location>
        <begin position="132"/>
        <end position="144"/>
    </location>
</feature>
<feature type="compositionally biased region" description="Basic and acidic residues" evidence="8">
    <location>
        <begin position="1"/>
        <end position="12"/>
    </location>
</feature>
<dbReference type="InterPro" id="IPR019821">
    <property type="entry name" value="Kinesin_motor_CS"/>
</dbReference>
<dbReference type="EMBL" id="CAJOBO010000197">
    <property type="protein sequence ID" value="CAF4159602.1"/>
    <property type="molecule type" value="Genomic_DNA"/>
</dbReference>
<keyword evidence="3 5" id="KW-0067">ATP-binding</keyword>
<protein>
    <recommendedName>
        <fullName evidence="6">Kinesin-like protein</fullName>
    </recommendedName>
</protein>
<keyword evidence="4" id="KW-0963">Cytoplasm</keyword>
<evidence type="ECO:0000256" key="8">
    <source>
        <dbReference type="SAM" id="MobiDB-lite"/>
    </source>
</evidence>
<sequence length="774" mass="88190">MSSLPKRNDARRKFYHQQQRLPSLKQDNNYDNNGYNKQHFETTSNNGYEYEQGPHQYKDQQAVYYETRSNNNSASVHHSYFHFTSTEKDREREISMQKFPLETYSLIEISTSTDSNHQQTAMNTDDMKQRSTESYSSERNSNNRVRFLEPSSANNTAPQHSKLTKFVPSSESFEATSIESINDIYQDGPNSVSRGLQTDISNASVIDWVLGQKTSSTGDSAYRNEPPQDPGIEKDRVRVIVRVRPLNSRETEKSDRSILFCEGENSITVEGAKHSRRFTFDSAFDVTSTQEEVFHYSGIKRLVDMAIDGYISTCFAYGQTGSGKTHTMIGPGGANIFRMEENFRIKNFGLVPRAINYLFQQLREKSHETNAPYYIRVSYCEIYNEQIHDLISPSHSDNLQIRGSIEDGFYVENLFQTYIETMDELLTILEEGELNRAMASHNLNDTSSRSHAMLSIQIEQDIQGNDDLKEQMTRQGKLVFVDLAGSEKVKVSLSKGKQLTETNNINKSLLVLGTCISALSDSVKRAGHIPYRDSKLTRLLADSLGGHGITLMIACISPASSCENESLSTLRYANRAKNIENVPIVKTDSKENVINRLKHEVRKLKDENHELRQKLGYHLNVLPKLKNRNSDSGSQTSMRSSASSEIYDTQGQLSGTTTKKIRTDHEILTRENEKLVRKLDQAMREHQVQPGGKHVLVVEEDHSRQDLNPSPTRRMNKSYTQESSGELSEILNRPSYASKYRTVRERYPDDTSPQRRTATIVRRVPDSAIVEVRR</sequence>
<reference evidence="10" key="1">
    <citation type="submission" date="2021-02" db="EMBL/GenBank/DDBJ databases">
        <authorList>
            <person name="Nowell W R."/>
        </authorList>
    </citation>
    <scope>NUCLEOTIDE SEQUENCE</scope>
</reference>
<dbReference type="GO" id="GO:0007052">
    <property type="term" value="P:mitotic spindle organization"/>
    <property type="evidence" value="ECO:0007669"/>
    <property type="project" value="TreeGrafter"/>
</dbReference>
<evidence type="ECO:0000313" key="12">
    <source>
        <dbReference type="Proteomes" id="UP000663869"/>
    </source>
</evidence>
<dbReference type="SMART" id="SM00129">
    <property type="entry name" value="KISc"/>
    <property type="match status" value="1"/>
</dbReference>
<comment type="similarity">
    <text evidence="5 6">Belongs to the TRAFAC class myosin-kinesin ATPase superfamily. Kinesin family.</text>
</comment>
<dbReference type="GO" id="GO:0003777">
    <property type="term" value="F:microtubule motor activity"/>
    <property type="evidence" value="ECO:0007669"/>
    <property type="project" value="InterPro"/>
</dbReference>
<dbReference type="InterPro" id="IPR027640">
    <property type="entry name" value="Kinesin-like_fam"/>
</dbReference>
<dbReference type="CDD" id="cd00106">
    <property type="entry name" value="KISc"/>
    <property type="match status" value="1"/>
</dbReference>
<dbReference type="PROSITE" id="PS00411">
    <property type="entry name" value="KINESIN_MOTOR_1"/>
    <property type="match status" value="1"/>
</dbReference>
<dbReference type="EMBL" id="CAJNYU010000541">
    <property type="protein sequence ID" value="CAF3372240.1"/>
    <property type="molecule type" value="Genomic_DNA"/>
</dbReference>
<dbReference type="GO" id="GO:0008017">
    <property type="term" value="F:microtubule binding"/>
    <property type="evidence" value="ECO:0007669"/>
    <property type="project" value="InterPro"/>
</dbReference>
<evidence type="ECO:0000256" key="5">
    <source>
        <dbReference type="PROSITE-ProRule" id="PRU00283"/>
    </source>
</evidence>
<organism evidence="10 12">
    <name type="scientific">Rotaria socialis</name>
    <dbReference type="NCBI Taxonomy" id="392032"/>
    <lineage>
        <taxon>Eukaryota</taxon>
        <taxon>Metazoa</taxon>
        <taxon>Spiralia</taxon>
        <taxon>Gnathifera</taxon>
        <taxon>Rotifera</taxon>
        <taxon>Eurotatoria</taxon>
        <taxon>Bdelloidea</taxon>
        <taxon>Philodinida</taxon>
        <taxon>Philodinidae</taxon>
        <taxon>Rotaria</taxon>
    </lineage>
</organism>
<dbReference type="InterPro" id="IPR027417">
    <property type="entry name" value="P-loop_NTPase"/>
</dbReference>
<feature type="compositionally biased region" description="Polar residues" evidence="8">
    <location>
        <begin position="706"/>
        <end position="726"/>
    </location>
</feature>
<feature type="region of interest" description="Disordered" evidence="8">
    <location>
        <begin position="700"/>
        <end position="727"/>
    </location>
</feature>
<feature type="compositionally biased region" description="Polar residues" evidence="8">
    <location>
        <begin position="111"/>
        <end position="123"/>
    </location>
</feature>
<feature type="compositionally biased region" description="Polar residues" evidence="8">
    <location>
        <begin position="630"/>
        <end position="658"/>
    </location>
</feature>
<dbReference type="PANTHER" id="PTHR47969">
    <property type="entry name" value="CHROMOSOME-ASSOCIATED KINESIN KIF4A-RELATED"/>
    <property type="match status" value="1"/>
</dbReference>